<organism evidence="2 3">
    <name type="scientific">Allosphingosinicella ginsenosidimutans</name>
    <dbReference type="NCBI Taxonomy" id="1176539"/>
    <lineage>
        <taxon>Bacteria</taxon>
        <taxon>Pseudomonadati</taxon>
        <taxon>Pseudomonadota</taxon>
        <taxon>Alphaproteobacteria</taxon>
        <taxon>Sphingomonadales</taxon>
        <taxon>Sphingomonadaceae</taxon>
        <taxon>Allosphingosinicella</taxon>
    </lineage>
</organism>
<dbReference type="AlphaFoldDB" id="A0A5C6TS62"/>
<proteinExistence type="predicted"/>
<feature type="domain" description="Cell wall hydrolase SleB" evidence="1">
    <location>
        <begin position="110"/>
        <end position="215"/>
    </location>
</feature>
<dbReference type="RefSeq" id="WP_147042248.1">
    <property type="nucleotide sequence ID" value="NZ_BAABIR010000002.1"/>
</dbReference>
<dbReference type="InterPro" id="IPR011105">
    <property type="entry name" value="Cell_wall_hydrolase_SleB"/>
</dbReference>
<name>A0A5C6TS62_9SPHN</name>
<dbReference type="EMBL" id="VOQQ01000001">
    <property type="protein sequence ID" value="TXC62861.1"/>
    <property type="molecule type" value="Genomic_DNA"/>
</dbReference>
<gene>
    <name evidence="2" type="ORF">FRZ32_03780</name>
</gene>
<keyword evidence="3" id="KW-1185">Reference proteome</keyword>
<dbReference type="Pfam" id="PF07486">
    <property type="entry name" value="Hydrolase_2"/>
    <property type="match status" value="1"/>
</dbReference>
<evidence type="ECO:0000313" key="3">
    <source>
        <dbReference type="Proteomes" id="UP000321249"/>
    </source>
</evidence>
<sequence>MYRWVRAAGLPALALMIATLGWGGPLRAWQGAAAPQPTAWSDHETARFDPGTLGLNVDAAPDAAPAAPDPVPVVAPPPPLGELVETYAGAQPDDAEQGCLASAVYFEAQGEPLEGQLAVAEVVLNRARSGRYPATICGVVRQPAQFSFVVRGRIPQADRRSEPWRKAVGIARIAEKGAAPRALPPSVLWYHADYVRPSWGRRLARTTQIGLHIFYS</sequence>
<accession>A0A5C6TS62</accession>
<dbReference type="GO" id="GO:0016787">
    <property type="term" value="F:hydrolase activity"/>
    <property type="evidence" value="ECO:0007669"/>
    <property type="project" value="UniProtKB-KW"/>
</dbReference>
<comment type="caution">
    <text evidence="2">The sequence shown here is derived from an EMBL/GenBank/DDBJ whole genome shotgun (WGS) entry which is preliminary data.</text>
</comment>
<dbReference type="OrthoDB" id="9785345at2"/>
<reference evidence="2 3" key="1">
    <citation type="journal article" date="2015" name="J. Microbiol.">
        <title>Sphingosinicella ginsenosidimutans sp. nov., with ginsenoside converting activity.</title>
        <authorList>
            <person name="Kim J.K."/>
            <person name="Kang M.S."/>
            <person name="Park S.C."/>
            <person name="Kim K.M."/>
            <person name="Choi K."/>
            <person name="Yoon M.H."/>
            <person name="Im W.T."/>
        </authorList>
    </citation>
    <scope>NUCLEOTIDE SEQUENCE [LARGE SCALE GENOMIC DNA]</scope>
    <source>
        <strain evidence="2 3">BS-11</strain>
    </source>
</reference>
<dbReference type="Gene3D" id="1.10.10.2520">
    <property type="entry name" value="Cell wall hydrolase SleB, domain 1"/>
    <property type="match status" value="1"/>
</dbReference>
<dbReference type="InterPro" id="IPR042047">
    <property type="entry name" value="SleB_dom1"/>
</dbReference>
<protein>
    <submittedName>
        <fullName evidence="2">Cell wall hydrolase</fullName>
    </submittedName>
</protein>
<keyword evidence="2" id="KW-0378">Hydrolase</keyword>
<evidence type="ECO:0000313" key="2">
    <source>
        <dbReference type="EMBL" id="TXC62861.1"/>
    </source>
</evidence>
<dbReference type="Proteomes" id="UP000321249">
    <property type="component" value="Unassembled WGS sequence"/>
</dbReference>
<evidence type="ECO:0000259" key="1">
    <source>
        <dbReference type="Pfam" id="PF07486"/>
    </source>
</evidence>